<comment type="caution">
    <text evidence="6">The sequence shown here is derived from an EMBL/GenBank/DDBJ whole genome shotgun (WGS) entry which is preliminary data.</text>
</comment>
<dbReference type="InterPro" id="IPR016667">
    <property type="entry name" value="Caps_polysacc_synth_CpsB/CapC"/>
</dbReference>
<dbReference type="GO" id="GO:0004725">
    <property type="term" value="F:protein tyrosine phosphatase activity"/>
    <property type="evidence" value="ECO:0007669"/>
    <property type="project" value="UniProtKB-EC"/>
</dbReference>
<protein>
    <recommendedName>
        <fullName evidence="2">protein-tyrosine-phosphatase</fullName>
        <ecNumber evidence="2">3.1.3.48</ecNumber>
    </recommendedName>
</protein>
<dbReference type="Proteomes" id="UP000823904">
    <property type="component" value="Unassembled WGS sequence"/>
</dbReference>
<reference evidence="6" key="2">
    <citation type="submission" date="2021-04" db="EMBL/GenBank/DDBJ databases">
        <authorList>
            <person name="Gilroy R."/>
        </authorList>
    </citation>
    <scope>NUCLEOTIDE SEQUENCE</scope>
    <source>
        <strain evidence="6">ChiSjej3B21-8574</strain>
    </source>
</reference>
<dbReference type="GO" id="GO:0030145">
    <property type="term" value="F:manganese ion binding"/>
    <property type="evidence" value="ECO:0007669"/>
    <property type="project" value="InterPro"/>
</dbReference>
<evidence type="ECO:0000256" key="1">
    <source>
        <dbReference type="ARBA" id="ARBA00005750"/>
    </source>
</evidence>
<sequence length="250" mass="28639">MIDIHTHILPGLDDGARDMDDSLAMAEIALKSGVHTVAATSHANTGGYFREYGPEGYEERLHAFRMALQREGMPLTVLSGMEIFTTEEVPELIEDGRLISLNHTPFFLMEFSFGIEAGEMDRMLENVLEMGLTPVIAHPERYACVQERPQRVADWMRKGCLAQINRGSVFGRFGERAENCADILLKRRWVTCIASDAHKPYERTPYMADIKEYMEERYSYRYSRELLYENPRKILMGRMAAEDNRSEIGS</sequence>
<dbReference type="Pfam" id="PF19567">
    <property type="entry name" value="CpsB_CapC"/>
    <property type="match status" value="1"/>
</dbReference>
<dbReference type="PIRSF" id="PIRSF016557">
    <property type="entry name" value="Caps_synth_CpsB"/>
    <property type="match status" value="1"/>
</dbReference>
<dbReference type="EMBL" id="DWWD01000016">
    <property type="protein sequence ID" value="HJC49515.1"/>
    <property type="molecule type" value="Genomic_DNA"/>
</dbReference>
<proteinExistence type="inferred from homology"/>
<dbReference type="PANTHER" id="PTHR39181:SF1">
    <property type="entry name" value="TYROSINE-PROTEIN PHOSPHATASE YWQE"/>
    <property type="match status" value="1"/>
</dbReference>
<evidence type="ECO:0000313" key="7">
    <source>
        <dbReference type="Proteomes" id="UP000823904"/>
    </source>
</evidence>
<evidence type="ECO:0000256" key="2">
    <source>
        <dbReference type="ARBA" id="ARBA00013064"/>
    </source>
</evidence>
<dbReference type="EC" id="3.1.3.48" evidence="2"/>
<comment type="catalytic activity">
    <reaction evidence="5">
        <text>O-phospho-L-tyrosyl-[protein] + H2O = L-tyrosyl-[protein] + phosphate</text>
        <dbReference type="Rhea" id="RHEA:10684"/>
        <dbReference type="Rhea" id="RHEA-COMP:10136"/>
        <dbReference type="Rhea" id="RHEA-COMP:20101"/>
        <dbReference type="ChEBI" id="CHEBI:15377"/>
        <dbReference type="ChEBI" id="CHEBI:43474"/>
        <dbReference type="ChEBI" id="CHEBI:46858"/>
        <dbReference type="ChEBI" id="CHEBI:61978"/>
        <dbReference type="EC" id="3.1.3.48"/>
    </reaction>
</comment>
<organism evidence="6 7">
    <name type="scientific">Candidatus Anaerostipes avistercoris</name>
    <dbReference type="NCBI Taxonomy" id="2838462"/>
    <lineage>
        <taxon>Bacteria</taxon>
        <taxon>Bacillati</taxon>
        <taxon>Bacillota</taxon>
        <taxon>Clostridia</taxon>
        <taxon>Lachnospirales</taxon>
        <taxon>Lachnospiraceae</taxon>
        <taxon>Anaerostipes</taxon>
    </lineage>
</organism>
<accession>A0A9D2T907</accession>
<evidence type="ECO:0000256" key="5">
    <source>
        <dbReference type="ARBA" id="ARBA00051722"/>
    </source>
</evidence>
<keyword evidence="4" id="KW-0904">Protein phosphatase</keyword>
<keyword evidence="3" id="KW-0378">Hydrolase</keyword>
<reference evidence="6" key="1">
    <citation type="journal article" date="2021" name="PeerJ">
        <title>Extensive microbial diversity within the chicken gut microbiome revealed by metagenomics and culture.</title>
        <authorList>
            <person name="Gilroy R."/>
            <person name="Ravi A."/>
            <person name="Getino M."/>
            <person name="Pursley I."/>
            <person name="Horton D.L."/>
            <person name="Alikhan N.F."/>
            <person name="Baker D."/>
            <person name="Gharbi K."/>
            <person name="Hall N."/>
            <person name="Watson M."/>
            <person name="Adriaenssens E.M."/>
            <person name="Foster-Nyarko E."/>
            <person name="Jarju S."/>
            <person name="Secka A."/>
            <person name="Antonio M."/>
            <person name="Oren A."/>
            <person name="Chaudhuri R.R."/>
            <person name="La Ragione R."/>
            <person name="Hildebrand F."/>
            <person name="Pallen M.J."/>
        </authorList>
    </citation>
    <scope>NUCLEOTIDE SEQUENCE</scope>
    <source>
        <strain evidence="6">ChiSjej3B21-8574</strain>
    </source>
</reference>
<dbReference type="SUPFAM" id="SSF89550">
    <property type="entry name" value="PHP domain-like"/>
    <property type="match status" value="1"/>
</dbReference>
<dbReference type="Gene3D" id="3.20.20.140">
    <property type="entry name" value="Metal-dependent hydrolases"/>
    <property type="match status" value="1"/>
</dbReference>
<dbReference type="AlphaFoldDB" id="A0A9D2T907"/>
<dbReference type="InterPro" id="IPR016195">
    <property type="entry name" value="Pol/histidinol_Pase-like"/>
</dbReference>
<dbReference type="PANTHER" id="PTHR39181">
    <property type="entry name" value="TYROSINE-PROTEIN PHOSPHATASE YWQE"/>
    <property type="match status" value="1"/>
</dbReference>
<evidence type="ECO:0000313" key="6">
    <source>
        <dbReference type="EMBL" id="HJC49515.1"/>
    </source>
</evidence>
<comment type="similarity">
    <text evidence="1">Belongs to the metallo-dependent hydrolases superfamily. CpsB/CapC family.</text>
</comment>
<evidence type="ECO:0000256" key="3">
    <source>
        <dbReference type="ARBA" id="ARBA00022801"/>
    </source>
</evidence>
<name>A0A9D2T907_9FIRM</name>
<gene>
    <name evidence="6" type="ORF">H9754_02865</name>
</gene>
<evidence type="ECO:0000256" key="4">
    <source>
        <dbReference type="ARBA" id="ARBA00022912"/>
    </source>
</evidence>